<keyword evidence="1" id="KW-0812">Transmembrane</keyword>
<evidence type="ECO:0000256" key="1">
    <source>
        <dbReference type="SAM" id="Phobius"/>
    </source>
</evidence>
<reference evidence="2" key="2">
    <citation type="journal article" date="2015" name="Fish Shellfish Immunol.">
        <title>Early steps in the European eel (Anguilla anguilla)-Vibrio vulnificus interaction in the gills: Role of the RtxA13 toxin.</title>
        <authorList>
            <person name="Callol A."/>
            <person name="Pajuelo D."/>
            <person name="Ebbesson L."/>
            <person name="Teles M."/>
            <person name="MacKenzie S."/>
            <person name="Amaro C."/>
        </authorList>
    </citation>
    <scope>NUCLEOTIDE SEQUENCE</scope>
</reference>
<protein>
    <submittedName>
        <fullName evidence="2">Uncharacterized protein</fullName>
    </submittedName>
</protein>
<organism evidence="2">
    <name type="scientific">Anguilla anguilla</name>
    <name type="common">European freshwater eel</name>
    <name type="synonym">Muraena anguilla</name>
    <dbReference type="NCBI Taxonomy" id="7936"/>
    <lineage>
        <taxon>Eukaryota</taxon>
        <taxon>Metazoa</taxon>
        <taxon>Chordata</taxon>
        <taxon>Craniata</taxon>
        <taxon>Vertebrata</taxon>
        <taxon>Euteleostomi</taxon>
        <taxon>Actinopterygii</taxon>
        <taxon>Neopterygii</taxon>
        <taxon>Teleostei</taxon>
        <taxon>Anguilliformes</taxon>
        <taxon>Anguillidae</taxon>
        <taxon>Anguilla</taxon>
    </lineage>
</organism>
<accession>A0A0E9Q275</accession>
<dbReference type="EMBL" id="GBXM01097950">
    <property type="protein sequence ID" value="JAH10627.1"/>
    <property type="molecule type" value="Transcribed_RNA"/>
</dbReference>
<keyword evidence="1" id="KW-0472">Membrane</keyword>
<reference evidence="2" key="1">
    <citation type="submission" date="2014-11" db="EMBL/GenBank/DDBJ databases">
        <authorList>
            <person name="Amaro Gonzalez C."/>
        </authorList>
    </citation>
    <scope>NUCLEOTIDE SEQUENCE</scope>
</reference>
<feature type="transmembrane region" description="Helical" evidence="1">
    <location>
        <begin position="12"/>
        <end position="35"/>
    </location>
</feature>
<proteinExistence type="predicted"/>
<dbReference type="AlphaFoldDB" id="A0A0E9Q275"/>
<keyword evidence="1" id="KW-1133">Transmembrane helix</keyword>
<evidence type="ECO:0000313" key="2">
    <source>
        <dbReference type="EMBL" id="JAH10627.1"/>
    </source>
</evidence>
<name>A0A0E9Q275_ANGAN</name>
<sequence length="80" mass="8993">MHAVRRSLSFPCGWLPLLFFWLLCSVLESLFTVWLSNTPQEVTLLPCTAKTSSVSTTQTSLHLSSWLLMSPTRSVPRIPS</sequence>